<comment type="caution">
    <text evidence="1">The sequence shown here is derived from an EMBL/GenBank/DDBJ whole genome shotgun (WGS) entry which is preliminary data.</text>
</comment>
<organism evidence="1 2">
    <name type="scientific">Stephania cephalantha</name>
    <dbReference type="NCBI Taxonomy" id="152367"/>
    <lineage>
        <taxon>Eukaryota</taxon>
        <taxon>Viridiplantae</taxon>
        <taxon>Streptophyta</taxon>
        <taxon>Embryophyta</taxon>
        <taxon>Tracheophyta</taxon>
        <taxon>Spermatophyta</taxon>
        <taxon>Magnoliopsida</taxon>
        <taxon>Ranunculales</taxon>
        <taxon>Menispermaceae</taxon>
        <taxon>Menispermoideae</taxon>
        <taxon>Cissampelideae</taxon>
        <taxon>Stephania</taxon>
    </lineage>
</organism>
<evidence type="ECO:0000313" key="1">
    <source>
        <dbReference type="EMBL" id="KAK9105413.1"/>
    </source>
</evidence>
<proteinExistence type="predicted"/>
<protein>
    <submittedName>
        <fullName evidence="1">Uncharacterized protein</fullName>
    </submittedName>
</protein>
<evidence type="ECO:0000313" key="2">
    <source>
        <dbReference type="Proteomes" id="UP001419268"/>
    </source>
</evidence>
<reference evidence="1 2" key="1">
    <citation type="submission" date="2024-01" db="EMBL/GenBank/DDBJ databases">
        <title>Genome assemblies of Stephania.</title>
        <authorList>
            <person name="Yang L."/>
        </authorList>
    </citation>
    <scope>NUCLEOTIDE SEQUENCE [LARGE SCALE GENOMIC DNA]</scope>
    <source>
        <strain evidence="1">JXDWG</strain>
        <tissue evidence="1">Leaf</tissue>
    </source>
</reference>
<keyword evidence="2" id="KW-1185">Reference proteome</keyword>
<sequence length="56" mass="6377">MPDEFLLNKAVRTISIKNKASVDTRLVPTECLGCHYITFSVSKISKKRLFTYLLVS</sequence>
<name>A0AAP0FE64_9MAGN</name>
<gene>
    <name evidence="1" type="ORF">Scep_022257</name>
</gene>
<dbReference type="AlphaFoldDB" id="A0AAP0FE64"/>
<dbReference type="Proteomes" id="UP001419268">
    <property type="component" value="Unassembled WGS sequence"/>
</dbReference>
<accession>A0AAP0FE64</accession>
<dbReference type="EMBL" id="JBBNAG010000009">
    <property type="protein sequence ID" value="KAK9105413.1"/>
    <property type="molecule type" value="Genomic_DNA"/>
</dbReference>